<keyword evidence="2 4" id="KW-0479">Metal-binding</keyword>
<dbReference type="InterPro" id="IPR009056">
    <property type="entry name" value="Cyt_c-like_dom"/>
</dbReference>
<evidence type="ECO:0000313" key="7">
    <source>
        <dbReference type="EMBL" id="TDU68188.1"/>
    </source>
</evidence>
<keyword evidence="8" id="KW-1185">Reference proteome</keyword>
<dbReference type="AlphaFoldDB" id="A0A4R7RT97"/>
<evidence type="ECO:0000256" key="5">
    <source>
        <dbReference type="SAM" id="SignalP"/>
    </source>
</evidence>
<evidence type="ECO:0000256" key="2">
    <source>
        <dbReference type="ARBA" id="ARBA00022723"/>
    </source>
</evidence>
<dbReference type="InterPro" id="IPR036909">
    <property type="entry name" value="Cyt_c-like_dom_sf"/>
</dbReference>
<reference evidence="7 8" key="1">
    <citation type="submission" date="2019-03" db="EMBL/GenBank/DDBJ databases">
        <title>Genomic Encyclopedia of Archaeal and Bacterial Type Strains, Phase II (KMG-II): from individual species to whole genera.</title>
        <authorList>
            <person name="Goeker M."/>
        </authorList>
    </citation>
    <scope>NUCLEOTIDE SEQUENCE [LARGE SCALE GENOMIC DNA]</scope>
    <source>
        <strain evidence="7 8">ATCC 25309</strain>
    </source>
</reference>
<evidence type="ECO:0000256" key="3">
    <source>
        <dbReference type="ARBA" id="ARBA00023004"/>
    </source>
</evidence>
<dbReference type="GO" id="GO:0046872">
    <property type="term" value="F:metal ion binding"/>
    <property type="evidence" value="ECO:0007669"/>
    <property type="project" value="UniProtKB-KW"/>
</dbReference>
<dbReference type="PANTHER" id="PTHR33546:SF1">
    <property type="entry name" value="LARGE, MULTIFUNCTIONAL SECRETED PROTEIN"/>
    <property type="match status" value="1"/>
</dbReference>
<sequence>MPSTTLKKSTLAIAALGLIGLPALALHTKNAGPAEVEIKFNLPPPAPLSPEEAMKTFKIEEGFRLELVASEPMIEAPIAISFDDQGRLYVVEMRGYMRDKEGSTEDEPTGRIKLLEDTDGDGKMDKDTVFLDELVMPRSVMAVNGGALVAVPPNLYFCKDTDSDGKADLKEIVATDFGTAGGQPEHMANTPVWAMDNAIWSAGYSSRFRLRGGVWQKDTGLGRGQYGLCQDDQGRLYFNYNSDFLRCDLLPTEAFSRNPLLRNATSVNAKVAIDQTVWPSHATPGVNRGYDAKTLRSDGTLTKATATCGALIYRGEAFPPAYYGNAFIPEPAANLIKRMIVTEKDGMVTANHAVKDREFLTSTDERFRPVQATNAPDGSVYIVDMYRGIIQHSSFLTHYLLANIDARKLAQPYDMGRIWRIVPDNDSPVKATKVPAETEDRIAMLSHANGWVRDTAQRLLVESADAKAAPALIELLQSASAKPLARLHALWTLDGLGALTPDVLRGLLKETDVSLKAAAVRLAGRDLAPELLALTSETDALIRAQLAIKLSSINLPDTDAALAKLLASGAGSNLLAREGAMTGLRGREDAFAKLVAELATNDNKASTSPVLELLGNLIAMANKAQPFENALTLAASLPKGSAAQAILVKGLSATTSGSSKSAVKAKMLWLDKEPESLAVLKKLLSTRSASHFASIDSRLAWEGKPGAPKPPKIVPLNEAQQARFEKGKVIYAGLCAACHQPHGYGLDGLAPPLVDSEWVLGKPEFATRIVLHGLAGPVRVSGRTWNLAMPPLPHLTDDDIASVVTYLRREWEHNASPVEPKDVTKLRAQYKDRVGMWTSEELNPPKKK</sequence>
<name>A0A4R7RT97_9BACT</name>
<dbReference type="Gene3D" id="1.25.10.10">
    <property type="entry name" value="Leucine-rich Repeat Variant"/>
    <property type="match status" value="1"/>
</dbReference>
<comment type="caution">
    <text evidence="7">The sequence shown here is derived from an EMBL/GenBank/DDBJ whole genome shotgun (WGS) entry which is preliminary data.</text>
</comment>
<dbReference type="PANTHER" id="PTHR33546">
    <property type="entry name" value="LARGE, MULTIFUNCTIONAL SECRETED PROTEIN-RELATED"/>
    <property type="match status" value="1"/>
</dbReference>
<dbReference type="InterPro" id="IPR055557">
    <property type="entry name" value="DUF7133"/>
</dbReference>
<dbReference type="RefSeq" id="WP_133796326.1">
    <property type="nucleotide sequence ID" value="NZ_SOCA01000006.1"/>
</dbReference>
<dbReference type="InterPro" id="IPR016024">
    <property type="entry name" value="ARM-type_fold"/>
</dbReference>
<evidence type="ECO:0000256" key="1">
    <source>
        <dbReference type="ARBA" id="ARBA00022617"/>
    </source>
</evidence>
<evidence type="ECO:0000259" key="6">
    <source>
        <dbReference type="PROSITE" id="PS51007"/>
    </source>
</evidence>
<dbReference type="NCBIfam" id="TIGR02604">
    <property type="entry name" value="Piru_Ver_Nterm"/>
    <property type="match status" value="1"/>
</dbReference>
<dbReference type="InterPro" id="IPR011989">
    <property type="entry name" value="ARM-like"/>
</dbReference>
<organism evidence="7 8">
    <name type="scientific">Prosthecobacter fusiformis</name>
    <dbReference type="NCBI Taxonomy" id="48464"/>
    <lineage>
        <taxon>Bacteria</taxon>
        <taxon>Pseudomonadati</taxon>
        <taxon>Verrucomicrobiota</taxon>
        <taxon>Verrucomicrobiia</taxon>
        <taxon>Verrucomicrobiales</taxon>
        <taxon>Verrucomicrobiaceae</taxon>
        <taxon>Prosthecobacter</taxon>
    </lineage>
</organism>
<evidence type="ECO:0000313" key="8">
    <source>
        <dbReference type="Proteomes" id="UP000295662"/>
    </source>
</evidence>
<dbReference type="Gene3D" id="2.120.10.30">
    <property type="entry name" value="TolB, C-terminal domain"/>
    <property type="match status" value="1"/>
</dbReference>
<gene>
    <name evidence="7" type="ORF">EI77_03305</name>
</gene>
<dbReference type="PROSITE" id="PS51007">
    <property type="entry name" value="CYTC"/>
    <property type="match status" value="1"/>
</dbReference>
<dbReference type="SUPFAM" id="SSF46626">
    <property type="entry name" value="Cytochrome c"/>
    <property type="match status" value="1"/>
</dbReference>
<keyword evidence="3 4" id="KW-0408">Iron</keyword>
<dbReference type="InterPro" id="IPR011042">
    <property type="entry name" value="6-blade_b-propeller_TolB-like"/>
</dbReference>
<dbReference type="OrthoDB" id="174301at2"/>
<keyword evidence="5" id="KW-0732">Signal</keyword>
<dbReference type="Proteomes" id="UP000295662">
    <property type="component" value="Unassembled WGS sequence"/>
</dbReference>
<dbReference type="SUPFAM" id="SSF50952">
    <property type="entry name" value="Soluble quinoprotein glucose dehydrogenase"/>
    <property type="match status" value="1"/>
</dbReference>
<protein>
    <submittedName>
        <fullName evidence="7">Putative membrane-bound dehydrogenase-like protein</fullName>
    </submittedName>
</protein>
<dbReference type="Gene3D" id="1.10.760.10">
    <property type="entry name" value="Cytochrome c-like domain"/>
    <property type="match status" value="1"/>
</dbReference>
<keyword evidence="1 4" id="KW-0349">Heme</keyword>
<evidence type="ECO:0000256" key="4">
    <source>
        <dbReference type="PROSITE-ProRule" id="PRU00433"/>
    </source>
</evidence>
<feature type="signal peptide" evidence="5">
    <location>
        <begin position="1"/>
        <end position="25"/>
    </location>
</feature>
<dbReference type="InterPro" id="IPR011041">
    <property type="entry name" value="Quinoprot_gluc/sorb_DH_b-prop"/>
</dbReference>
<accession>A0A4R7RT97</accession>
<dbReference type="Pfam" id="PF23500">
    <property type="entry name" value="DUF7133"/>
    <property type="match status" value="1"/>
</dbReference>
<dbReference type="Pfam" id="PF00034">
    <property type="entry name" value="Cytochrom_C"/>
    <property type="match status" value="1"/>
</dbReference>
<proteinExistence type="predicted"/>
<dbReference type="InterPro" id="IPR013428">
    <property type="entry name" value="Membrane-bound_put_N"/>
</dbReference>
<dbReference type="EMBL" id="SOCA01000006">
    <property type="protein sequence ID" value="TDU68188.1"/>
    <property type="molecule type" value="Genomic_DNA"/>
</dbReference>
<dbReference type="GO" id="GO:0020037">
    <property type="term" value="F:heme binding"/>
    <property type="evidence" value="ECO:0007669"/>
    <property type="project" value="InterPro"/>
</dbReference>
<feature type="domain" description="Cytochrome c" evidence="6">
    <location>
        <begin position="722"/>
        <end position="811"/>
    </location>
</feature>
<dbReference type="SUPFAM" id="SSF48371">
    <property type="entry name" value="ARM repeat"/>
    <property type="match status" value="1"/>
</dbReference>
<dbReference type="GO" id="GO:0009055">
    <property type="term" value="F:electron transfer activity"/>
    <property type="evidence" value="ECO:0007669"/>
    <property type="project" value="InterPro"/>
</dbReference>
<feature type="chain" id="PRO_5020807438" evidence="5">
    <location>
        <begin position="26"/>
        <end position="848"/>
    </location>
</feature>